<gene>
    <name evidence="8" type="ORF">OUZ56_026857</name>
</gene>
<dbReference type="InterPro" id="IPR007213">
    <property type="entry name" value="Ppm1/Ppm2/Tcmp"/>
</dbReference>
<evidence type="ECO:0000256" key="6">
    <source>
        <dbReference type="ARBA" id="ARBA00022691"/>
    </source>
</evidence>
<reference evidence="8 9" key="1">
    <citation type="journal article" date="2023" name="Nucleic Acids Res.">
        <title>The hologenome of Daphnia magna reveals possible DNA methylation and microbiome-mediated evolution of the host genome.</title>
        <authorList>
            <person name="Chaturvedi A."/>
            <person name="Li X."/>
            <person name="Dhandapani V."/>
            <person name="Marshall H."/>
            <person name="Kissane S."/>
            <person name="Cuenca-Cambronero M."/>
            <person name="Asole G."/>
            <person name="Calvet F."/>
            <person name="Ruiz-Romero M."/>
            <person name="Marangio P."/>
            <person name="Guigo R."/>
            <person name="Rago D."/>
            <person name="Mirbahai L."/>
            <person name="Eastwood N."/>
            <person name="Colbourne J.K."/>
            <person name="Zhou J."/>
            <person name="Mallon E."/>
            <person name="Orsini L."/>
        </authorList>
    </citation>
    <scope>NUCLEOTIDE SEQUENCE [LARGE SCALE GENOMIC DNA]</scope>
    <source>
        <strain evidence="8">LRV0_1</strain>
    </source>
</reference>
<keyword evidence="4 7" id="KW-0489">Methyltransferase</keyword>
<accession>A0ABQ9ZN12</accession>
<comment type="similarity">
    <text evidence="3 7">Belongs to the methyltransferase superfamily. LCMT family.</text>
</comment>
<dbReference type="SUPFAM" id="SSF53335">
    <property type="entry name" value="S-adenosyl-L-methionine-dependent methyltransferases"/>
    <property type="match status" value="1"/>
</dbReference>
<dbReference type="InterPro" id="IPR016651">
    <property type="entry name" value="LCMT1"/>
</dbReference>
<comment type="catalytic activity">
    <reaction evidence="1 7">
        <text>[phosphatase 2A protein]-C-terminal L-leucine + S-adenosyl-L-methionine = [phosphatase 2A protein]-C-terminal L-leucine methyl ester + S-adenosyl-L-homocysteine</text>
        <dbReference type="Rhea" id="RHEA:48544"/>
        <dbReference type="Rhea" id="RHEA-COMP:12134"/>
        <dbReference type="Rhea" id="RHEA-COMP:12135"/>
        <dbReference type="ChEBI" id="CHEBI:57856"/>
        <dbReference type="ChEBI" id="CHEBI:59789"/>
        <dbReference type="ChEBI" id="CHEBI:90516"/>
        <dbReference type="ChEBI" id="CHEBI:90517"/>
        <dbReference type="EC" id="2.1.1.233"/>
    </reaction>
</comment>
<dbReference type="Proteomes" id="UP001234178">
    <property type="component" value="Unassembled WGS sequence"/>
</dbReference>
<dbReference type="Gene3D" id="3.40.50.150">
    <property type="entry name" value="Vaccinia Virus protein VP39"/>
    <property type="match status" value="1"/>
</dbReference>
<comment type="function">
    <text evidence="2 7">Methylates the carboxyl group of the C-terminal leucine residue of protein phosphatase 2A catalytic subunits to form alpha-leucine ester residues.</text>
</comment>
<evidence type="ECO:0000256" key="3">
    <source>
        <dbReference type="ARBA" id="ARBA00010703"/>
    </source>
</evidence>
<keyword evidence="9" id="KW-1185">Reference proteome</keyword>
<sequence length="250" mass="28685">MKAMEGNCQIVNFGAGFDTLYWKLLDAGLSVKKFVEIDFANVTSRKCHYIRNNDKLIRGLHSDDEEIRYSTSELHSGVYHLAAADLRKLSEVESKLVECSMEYNVPTLFLFECVLVYMPIQFSHALLQLIADKFSTTFCINYEQVNMTDRFGDVMLSNLRSRGCSLAGVEACASLKSQEDRFILNGWDGARALEMNQVYHSLISPVEIQRIEKIEFLDEKELLDQLFHHYCICVAWKDSLDLKLNLLTID</sequence>
<keyword evidence="6 7" id="KW-0949">S-adenosyl-L-methionine</keyword>
<comment type="caution">
    <text evidence="8">The sequence shown here is derived from an EMBL/GenBank/DDBJ whole genome shotgun (WGS) entry which is preliminary data.</text>
</comment>
<dbReference type="InterPro" id="IPR029063">
    <property type="entry name" value="SAM-dependent_MTases_sf"/>
</dbReference>
<dbReference type="EMBL" id="JAOYFB010000004">
    <property type="protein sequence ID" value="KAK4014332.1"/>
    <property type="molecule type" value="Genomic_DNA"/>
</dbReference>
<protein>
    <recommendedName>
        <fullName evidence="7">Leucine carboxyl methyltransferase 1</fullName>
        <ecNumber evidence="7">2.1.1.233</ecNumber>
    </recommendedName>
</protein>
<dbReference type="Pfam" id="PF04072">
    <property type="entry name" value="LCM"/>
    <property type="match status" value="1"/>
</dbReference>
<evidence type="ECO:0000313" key="9">
    <source>
        <dbReference type="Proteomes" id="UP001234178"/>
    </source>
</evidence>
<evidence type="ECO:0000256" key="5">
    <source>
        <dbReference type="ARBA" id="ARBA00022679"/>
    </source>
</evidence>
<evidence type="ECO:0000256" key="4">
    <source>
        <dbReference type="ARBA" id="ARBA00022603"/>
    </source>
</evidence>
<evidence type="ECO:0000256" key="7">
    <source>
        <dbReference type="PIRNR" id="PIRNR016305"/>
    </source>
</evidence>
<evidence type="ECO:0000256" key="1">
    <source>
        <dbReference type="ARBA" id="ARBA00000724"/>
    </source>
</evidence>
<evidence type="ECO:0000256" key="2">
    <source>
        <dbReference type="ARBA" id="ARBA00003455"/>
    </source>
</evidence>
<proteinExistence type="inferred from homology"/>
<evidence type="ECO:0000313" key="8">
    <source>
        <dbReference type="EMBL" id="KAK4014332.1"/>
    </source>
</evidence>
<organism evidence="8 9">
    <name type="scientific">Daphnia magna</name>
    <dbReference type="NCBI Taxonomy" id="35525"/>
    <lineage>
        <taxon>Eukaryota</taxon>
        <taxon>Metazoa</taxon>
        <taxon>Ecdysozoa</taxon>
        <taxon>Arthropoda</taxon>
        <taxon>Crustacea</taxon>
        <taxon>Branchiopoda</taxon>
        <taxon>Diplostraca</taxon>
        <taxon>Cladocera</taxon>
        <taxon>Anomopoda</taxon>
        <taxon>Daphniidae</taxon>
        <taxon>Daphnia</taxon>
    </lineage>
</organism>
<dbReference type="EC" id="2.1.1.233" evidence="7"/>
<keyword evidence="5 7" id="KW-0808">Transferase</keyword>
<name>A0ABQ9ZN12_9CRUS</name>
<dbReference type="PANTHER" id="PTHR13600">
    <property type="entry name" value="LEUCINE CARBOXYL METHYLTRANSFERASE"/>
    <property type="match status" value="1"/>
</dbReference>
<dbReference type="PIRSF" id="PIRSF016305">
    <property type="entry name" value="LCM_mtfrase"/>
    <property type="match status" value="1"/>
</dbReference>
<dbReference type="PANTHER" id="PTHR13600:SF33">
    <property type="entry name" value="LEUCINE CARBOXYL METHYLTRANSFERASE 1"/>
    <property type="match status" value="1"/>
</dbReference>